<keyword evidence="2" id="KW-1185">Reference proteome</keyword>
<dbReference type="InterPro" id="IPR053249">
    <property type="entry name" value="LFS"/>
</dbReference>
<dbReference type="Gramene" id="EFJ38279">
    <property type="protein sequence ID" value="EFJ38279"/>
    <property type="gene ID" value="SELMODRAFT_36999"/>
</dbReference>
<dbReference type="HOGENOM" id="CLU_101964_1_0_1"/>
<dbReference type="STRING" id="88036.D8QPG8"/>
<feature type="non-terminal residue" evidence="1">
    <location>
        <position position="1"/>
    </location>
</feature>
<dbReference type="KEGG" id="smo:SELMODRAFT_36999"/>
<gene>
    <name evidence="1" type="ORF">SELMODRAFT_36999</name>
</gene>
<dbReference type="SUPFAM" id="SSF55961">
    <property type="entry name" value="Bet v1-like"/>
    <property type="match status" value="1"/>
</dbReference>
<dbReference type="EMBL" id="GL377565">
    <property type="protein sequence ID" value="EFJ38279.1"/>
    <property type="molecule type" value="Genomic_DNA"/>
</dbReference>
<protein>
    <recommendedName>
        <fullName evidence="3">Bet v I/Major latex protein domain-containing protein</fullName>
    </recommendedName>
</protein>
<dbReference type="Proteomes" id="UP000001514">
    <property type="component" value="Unassembled WGS sequence"/>
</dbReference>
<dbReference type="InterPro" id="IPR019587">
    <property type="entry name" value="Polyketide_cyclase/dehydratase"/>
</dbReference>
<name>D8QPG8_SELML</name>
<feature type="non-terminal residue" evidence="1">
    <location>
        <position position="146"/>
    </location>
</feature>
<evidence type="ECO:0008006" key="3">
    <source>
        <dbReference type="Google" id="ProtNLM"/>
    </source>
</evidence>
<evidence type="ECO:0000313" key="1">
    <source>
        <dbReference type="EMBL" id="EFJ38279.1"/>
    </source>
</evidence>
<dbReference type="OMA" id="CEDSIID"/>
<evidence type="ECO:0000313" key="2">
    <source>
        <dbReference type="Proteomes" id="UP000001514"/>
    </source>
</evidence>
<dbReference type="InParanoid" id="D8QPG8"/>
<dbReference type="AlphaFoldDB" id="D8QPG8"/>
<dbReference type="CDD" id="cd07821">
    <property type="entry name" value="PYR_PYL_RCAR_like"/>
    <property type="match status" value="1"/>
</dbReference>
<dbReference type="PANTHER" id="PTHR33789">
    <property type="entry name" value="LACHRYMATORY-FACTOR SYNTHASE"/>
    <property type="match status" value="1"/>
</dbReference>
<reference evidence="1 2" key="1">
    <citation type="journal article" date="2011" name="Science">
        <title>The Selaginella genome identifies genetic changes associated with the evolution of vascular plants.</title>
        <authorList>
            <person name="Banks J.A."/>
            <person name="Nishiyama T."/>
            <person name="Hasebe M."/>
            <person name="Bowman J.L."/>
            <person name="Gribskov M."/>
            <person name="dePamphilis C."/>
            <person name="Albert V.A."/>
            <person name="Aono N."/>
            <person name="Aoyama T."/>
            <person name="Ambrose B.A."/>
            <person name="Ashton N.W."/>
            <person name="Axtell M.J."/>
            <person name="Barker E."/>
            <person name="Barker M.S."/>
            <person name="Bennetzen J.L."/>
            <person name="Bonawitz N.D."/>
            <person name="Chapple C."/>
            <person name="Cheng C."/>
            <person name="Correa L.G."/>
            <person name="Dacre M."/>
            <person name="DeBarry J."/>
            <person name="Dreyer I."/>
            <person name="Elias M."/>
            <person name="Engstrom E.M."/>
            <person name="Estelle M."/>
            <person name="Feng L."/>
            <person name="Finet C."/>
            <person name="Floyd S.K."/>
            <person name="Frommer W.B."/>
            <person name="Fujita T."/>
            <person name="Gramzow L."/>
            <person name="Gutensohn M."/>
            <person name="Harholt J."/>
            <person name="Hattori M."/>
            <person name="Heyl A."/>
            <person name="Hirai T."/>
            <person name="Hiwatashi Y."/>
            <person name="Ishikawa M."/>
            <person name="Iwata M."/>
            <person name="Karol K.G."/>
            <person name="Koehler B."/>
            <person name="Kolukisaoglu U."/>
            <person name="Kubo M."/>
            <person name="Kurata T."/>
            <person name="Lalonde S."/>
            <person name="Li K."/>
            <person name="Li Y."/>
            <person name="Litt A."/>
            <person name="Lyons E."/>
            <person name="Manning G."/>
            <person name="Maruyama T."/>
            <person name="Michael T.P."/>
            <person name="Mikami K."/>
            <person name="Miyazaki S."/>
            <person name="Morinaga S."/>
            <person name="Murata T."/>
            <person name="Mueller-Roeber B."/>
            <person name="Nelson D.R."/>
            <person name="Obara M."/>
            <person name="Oguri Y."/>
            <person name="Olmstead R.G."/>
            <person name="Onodera N."/>
            <person name="Petersen B.L."/>
            <person name="Pils B."/>
            <person name="Prigge M."/>
            <person name="Rensing S.A."/>
            <person name="Riano-Pachon D.M."/>
            <person name="Roberts A.W."/>
            <person name="Sato Y."/>
            <person name="Scheller H.V."/>
            <person name="Schulz B."/>
            <person name="Schulz C."/>
            <person name="Shakirov E.V."/>
            <person name="Shibagaki N."/>
            <person name="Shinohara N."/>
            <person name="Shippen D.E."/>
            <person name="Soerensen I."/>
            <person name="Sotooka R."/>
            <person name="Sugimoto N."/>
            <person name="Sugita M."/>
            <person name="Sumikawa N."/>
            <person name="Tanurdzic M."/>
            <person name="Theissen G."/>
            <person name="Ulvskov P."/>
            <person name="Wakazuki S."/>
            <person name="Weng J.K."/>
            <person name="Willats W.W."/>
            <person name="Wipf D."/>
            <person name="Wolf P.G."/>
            <person name="Yang L."/>
            <person name="Zimmer A.D."/>
            <person name="Zhu Q."/>
            <person name="Mitros T."/>
            <person name="Hellsten U."/>
            <person name="Loque D."/>
            <person name="Otillar R."/>
            <person name="Salamov A."/>
            <person name="Schmutz J."/>
            <person name="Shapiro H."/>
            <person name="Lindquist E."/>
            <person name="Lucas S."/>
            <person name="Rokhsar D."/>
            <person name="Grigoriev I.V."/>
        </authorList>
    </citation>
    <scope>NUCLEOTIDE SEQUENCE [LARGE SCALE GENOMIC DNA]</scope>
</reference>
<accession>D8QPG8</accession>
<dbReference type="OrthoDB" id="1929286at2759"/>
<dbReference type="Gene3D" id="3.30.530.20">
    <property type="match status" value="1"/>
</dbReference>
<dbReference type="Pfam" id="PF10604">
    <property type="entry name" value="Polyketide_cyc2"/>
    <property type="match status" value="1"/>
</dbReference>
<dbReference type="eggNOG" id="ENOG502RXI5">
    <property type="taxonomic scope" value="Eukaryota"/>
</dbReference>
<dbReference type="PANTHER" id="PTHR33789:SF5">
    <property type="entry name" value="BET V I_MAJOR LATEX PROTEIN DOMAIN-CONTAINING PROTEIN"/>
    <property type="match status" value="1"/>
</dbReference>
<dbReference type="InterPro" id="IPR023393">
    <property type="entry name" value="START-like_dom_sf"/>
</dbReference>
<sequence length="146" mass="16780">ALWQGGVRLVIEAPIAKVWEISSERCGISRWMPMIEECVEIDPGDGITGSRRRISGDILPRIDNIQSWAIEKLVEFDAENHYYTYEVEESNIGLEGYRATLQLNDFGDDTTLVNWVYEVRAMEDSSEEGMADYMGMFFKACLRRLE</sequence>
<organism evidence="2">
    <name type="scientific">Selaginella moellendorffii</name>
    <name type="common">Spikemoss</name>
    <dbReference type="NCBI Taxonomy" id="88036"/>
    <lineage>
        <taxon>Eukaryota</taxon>
        <taxon>Viridiplantae</taxon>
        <taxon>Streptophyta</taxon>
        <taxon>Embryophyta</taxon>
        <taxon>Tracheophyta</taxon>
        <taxon>Lycopodiopsida</taxon>
        <taxon>Selaginellales</taxon>
        <taxon>Selaginellaceae</taxon>
        <taxon>Selaginella</taxon>
    </lineage>
</organism>
<proteinExistence type="predicted"/>